<gene>
    <name evidence="3" type="ORF">QR721_12170</name>
</gene>
<evidence type="ECO:0000256" key="2">
    <source>
        <dbReference type="SAM" id="SignalP"/>
    </source>
</evidence>
<evidence type="ECO:0000313" key="4">
    <source>
        <dbReference type="Proteomes" id="UP001180087"/>
    </source>
</evidence>
<dbReference type="EMBL" id="CP129113">
    <property type="protein sequence ID" value="WLV24382.1"/>
    <property type="molecule type" value="Genomic_DNA"/>
</dbReference>
<proteinExistence type="predicted"/>
<feature type="region of interest" description="Disordered" evidence="1">
    <location>
        <begin position="23"/>
        <end position="64"/>
    </location>
</feature>
<sequence>MKKILFICLSAVLFVTVGCSQQGDNPSKDESQRQKQQQNINAGMHNRYESDDTKNNRRPEWRTLSDPAVIGGRVQIENGRAVGRLVLDKDVNEEEAHRIAQRYAIEIRQVYTRFPANVHVVQEGINQFTVELR</sequence>
<keyword evidence="4" id="KW-1185">Reference proteome</keyword>
<accession>A0ABY9KXF9</accession>
<name>A0ABY9KXF9_9BACI</name>
<feature type="chain" id="PRO_5047510213" evidence="2">
    <location>
        <begin position="23"/>
        <end position="133"/>
    </location>
</feature>
<organism evidence="3 4">
    <name type="scientific">Aciduricibacillus chroicocephali</name>
    <dbReference type="NCBI Taxonomy" id="3054939"/>
    <lineage>
        <taxon>Bacteria</taxon>
        <taxon>Bacillati</taxon>
        <taxon>Bacillota</taxon>
        <taxon>Bacilli</taxon>
        <taxon>Bacillales</taxon>
        <taxon>Bacillaceae</taxon>
        <taxon>Aciduricibacillus</taxon>
    </lineage>
</organism>
<evidence type="ECO:0000313" key="3">
    <source>
        <dbReference type="EMBL" id="WLV24382.1"/>
    </source>
</evidence>
<dbReference type="RefSeq" id="WP_348027349.1">
    <property type="nucleotide sequence ID" value="NZ_CP129113.1"/>
</dbReference>
<protein>
    <submittedName>
        <fullName evidence="3">Uncharacterized protein</fullName>
    </submittedName>
</protein>
<dbReference type="PROSITE" id="PS51257">
    <property type="entry name" value="PROKAR_LIPOPROTEIN"/>
    <property type="match status" value="1"/>
</dbReference>
<reference evidence="3" key="1">
    <citation type="submission" date="2023-06" db="EMBL/GenBank/DDBJ databases">
        <title>A Treasure from Seagulls: Isolation and Description of Aciduricobacillus qingdaonensis gen. nov., sp. nov., a Rare Obligately Uric Acid-utilizing Member in the Family Bacillaceae.</title>
        <authorList>
            <person name="Liu W."/>
            <person name="Wang B."/>
        </authorList>
    </citation>
    <scope>NUCLEOTIDE SEQUENCE</scope>
    <source>
        <strain evidence="3">44XB</strain>
    </source>
</reference>
<dbReference type="Proteomes" id="UP001180087">
    <property type="component" value="Chromosome"/>
</dbReference>
<keyword evidence="2" id="KW-0732">Signal</keyword>
<feature type="signal peptide" evidence="2">
    <location>
        <begin position="1"/>
        <end position="22"/>
    </location>
</feature>
<feature type="compositionally biased region" description="Basic and acidic residues" evidence="1">
    <location>
        <begin position="46"/>
        <end position="63"/>
    </location>
</feature>
<evidence type="ECO:0000256" key="1">
    <source>
        <dbReference type="SAM" id="MobiDB-lite"/>
    </source>
</evidence>